<evidence type="ECO:0000313" key="24">
    <source>
        <dbReference type="Proteomes" id="UP001501221"/>
    </source>
</evidence>
<evidence type="ECO:0000256" key="7">
    <source>
        <dbReference type="ARBA" id="ARBA00022679"/>
    </source>
</evidence>
<dbReference type="Pfam" id="PF02518">
    <property type="entry name" value="HATPase_c"/>
    <property type="match status" value="1"/>
</dbReference>
<dbReference type="PROSITE" id="PS50110">
    <property type="entry name" value="RESPONSE_REGULATORY"/>
    <property type="match status" value="2"/>
</dbReference>
<protein>
    <recommendedName>
        <fullName evidence="3">histidine kinase</fullName>
        <ecNumber evidence="3">2.7.13.3</ecNumber>
    </recommendedName>
</protein>
<keyword evidence="17" id="KW-0175">Coiled coil</keyword>
<dbReference type="EC" id="2.7.13.3" evidence="3"/>
<dbReference type="InterPro" id="IPR003661">
    <property type="entry name" value="HisK_dim/P_dom"/>
</dbReference>
<evidence type="ECO:0000256" key="14">
    <source>
        <dbReference type="ARBA" id="ARBA00023136"/>
    </source>
</evidence>
<keyword evidence="14 18" id="KW-0472">Membrane</keyword>
<evidence type="ECO:0000256" key="17">
    <source>
        <dbReference type="SAM" id="Coils"/>
    </source>
</evidence>
<feature type="domain" description="Histidine kinase" evidence="19">
    <location>
        <begin position="307"/>
        <end position="528"/>
    </location>
</feature>
<dbReference type="SUPFAM" id="SSF47226">
    <property type="entry name" value="Histidine-containing phosphotransfer domain, HPT domain"/>
    <property type="match status" value="1"/>
</dbReference>
<accession>A0ABN0STU6</accession>
<dbReference type="InterPro" id="IPR011006">
    <property type="entry name" value="CheY-like_superfamily"/>
</dbReference>
<dbReference type="CDD" id="cd17546">
    <property type="entry name" value="REC_hyHK_CKI1_RcsC-like"/>
    <property type="match status" value="1"/>
</dbReference>
<keyword evidence="24" id="KW-1185">Reference proteome</keyword>
<comment type="caution">
    <text evidence="16">Lacks conserved residue(s) required for the propagation of feature annotation.</text>
</comment>
<keyword evidence="5" id="KW-0997">Cell inner membrane</keyword>
<dbReference type="InterPro" id="IPR008207">
    <property type="entry name" value="Sig_transdc_His_kin_Hpt_dom"/>
</dbReference>
<organism evidence="23 24">
    <name type="scientific">Kangiella japonica</name>
    <dbReference type="NCBI Taxonomy" id="647384"/>
    <lineage>
        <taxon>Bacteria</taxon>
        <taxon>Pseudomonadati</taxon>
        <taxon>Pseudomonadota</taxon>
        <taxon>Gammaproteobacteria</taxon>
        <taxon>Kangiellales</taxon>
        <taxon>Kangiellaceae</taxon>
        <taxon>Kangiella</taxon>
    </lineage>
</organism>
<evidence type="ECO:0000256" key="11">
    <source>
        <dbReference type="ARBA" id="ARBA00022840"/>
    </source>
</evidence>
<dbReference type="PRINTS" id="PR00344">
    <property type="entry name" value="BCTRLSENSOR"/>
</dbReference>
<comment type="catalytic activity">
    <reaction evidence="1">
        <text>ATP + protein L-histidine = ADP + protein N-phospho-L-histidine.</text>
        <dbReference type="EC" id="2.7.13.3"/>
    </reaction>
</comment>
<feature type="domain" description="Response regulatory" evidence="20">
    <location>
        <begin position="546"/>
        <end position="667"/>
    </location>
</feature>
<evidence type="ECO:0000256" key="4">
    <source>
        <dbReference type="ARBA" id="ARBA00022475"/>
    </source>
</evidence>
<dbReference type="InterPro" id="IPR001789">
    <property type="entry name" value="Sig_transdc_resp-reg_receiver"/>
</dbReference>
<dbReference type="SUPFAM" id="SSF158472">
    <property type="entry name" value="HAMP domain-like"/>
    <property type="match status" value="1"/>
</dbReference>
<evidence type="ECO:0000256" key="18">
    <source>
        <dbReference type="SAM" id="Phobius"/>
    </source>
</evidence>
<dbReference type="CDD" id="cd06225">
    <property type="entry name" value="HAMP"/>
    <property type="match status" value="1"/>
</dbReference>
<feature type="domain" description="HPt" evidence="22">
    <location>
        <begin position="847"/>
        <end position="940"/>
    </location>
</feature>
<evidence type="ECO:0000259" key="21">
    <source>
        <dbReference type="PROSITE" id="PS50885"/>
    </source>
</evidence>
<dbReference type="Gene3D" id="6.10.340.10">
    <property type="match status" value="1"/>
</dbReference>
<evidence type="ECO:0000259" key="20">
    <source>
        <dbReference type="PROSITE" id="PS50110"/>
    </source>
</evidence>
<dbReference type="CDD" id="cd00082">
    <property type="entry name" value="HisKA"/>
    <property type="match status" value="1"/>
</dbReference>
<dbReference type="Pfam" id="PF00672">
    <property type="entry name" value="HAMP"/>
    <property type="match status" value="1"/>
</dbReference>
<evidence type="ECO:0000259" key="22">
    <source>
        <dbReference type="PROSITE" id="PS50894"/>
    </source>
</evidence>
<feature type="transmembrane region" description="Helical" evidence="18">
    <location>
        <begin position="182"/>
        <end position="203"/>
    </location>
</feature>
<dbReference type="SMART" id="SM00304">
    <property type="entry name" value="HAMP"/>
    <property type="match status" value="1"/>
</dbReference>
<evidence type="ECO:0000256" key="8">
    <source>
        <dbReference type="ARBA" id="ARBA00022692"/>
    </source>
</evidence>
<dbReference type="Gene3D" id="1.20.120.160">
    <property type="entry name" value="HPT domain"/>
    <property type="match status" value="1"/>
</dbReference>
<keyword evidence="7" id="KW-0808">Transferase</keyword>
<dbReference type="InterPro" id="IPR005467">
    <property type="entry name" value="His_kinase_dom"/>
</dbReference>
<dbReference type="Gene3D" id="3.30.565.10">
    <property type="entry name" value="Histidine kinase-like ATPase, C-terminal domain"/>
    <property type="match status" value="1"/>
</dbReference>
<keyword evidence="10 23" id="KW-0418">Kinase</keyword>
<evidence type="ECO:0000256" key="10">
    <source>
        <dbReference type="ARBA" id="ARBA00022777"/>
    </source>
</evidence>
<dbReference type="Gene3D" id="1.10.287.130">
    <property type="match status" value="1"/>
</dbReference>
<feature type="domain" description="HAMP" evidence="21">
    <location>
        <begin position="208"/>
        <end position="260"/>
    </location>
</feature>
<evidence type="ECO:0000256" key="2">
    <source>
        <dbReference type="ARBA" id="ARBA00004429"/>
    </source>
</evidence>
<dbReference type="InterPro" id="IPR019247">
    <property type="entry name" value="Histidine_kinase_BarA_N"/>
</dbReference>
<keyword evidence="4" id="KW-1003">Cell membrane</keyword>
<dbReference type="Pfam" id="PF09984">
    <property type="entry name" value="sCache_4"/>
    <property type="match status" value="1"/>
</dbReference>
<dbReference type="Proteomes" id="UP001501221">
    <property type="component" value="Unassembled WGS sequence"/>
</dbReference>
<dbReference type="SMART" id="SM00388">
    <property type="entry name" value="HisKA"/>
    <property type="match status" value="1"/>
</dbReference>
<feature type="modified residue" description="4-aspartylphosphate" evidence="16">
    <location>
        <position position="744"/>
    </location>
</feature>
<dbReference type="PROSITE" id="PS50109">
    <property type="entry name" value="HIS_KIN"/>
    <property type="match status" value="1"/>
</dbReference>
<reference evidence="23 24" key="1">
    <citation type="journal article" date="2019" name="Int. J. Syst. Evol. Microbiol.">
        <title>The Global Catalogue of Microorganisms (GCM) 10K type strain sequencing project: providing services to taxonomists for standard genome sequencing and annotation.</title>
        <authorList>
            <consortium name="The Broad Institute Genomics Platform"/>
            <consortium name="The Broad Institute Genome Sequencing Center for Infectious Disease"/>
            <person name="Wu L."/>
            <person name="Ma J."/>
        </authorList>
    </citation>
    <scope>NUCLEOTIDE SEQUENCE [LARGE SCALE GENOMIC DNA]</scope>
    <source>
        <strain evidence="23 24">JCM 16211</strain>
    </source>
</reference>
<dbReference type="SMART" id="SM00387">
    <property type="entry name" value="HATPase_c"/>
    <property type="match status" value="1"/>
</dbReference>
<dbReference type="Pfam" id="PF00512">
    <property type="entry name" value="HisKA"/>
    <property type="match status" value="1"/>
</dbReference>
<dbReference type="Gene3D" id="3.40.50.2300">
    <property type="match status" value="2"/>
</dbReference>
<gene>
    <name evidence="23" type="primary">barA</name>
    <name evidence="23" type="ORF">GCM10009123_02410</name>
</gene>
<dbReference type="PROSITE" id="PS50885">
    <property type="entry name" value="HAMP"/>
    <property type="match status" value="1"/>
</dbReference>
<evidence type="ECO:0000256" key="3">
    <source>
        <dbReference type="ARBA" id="ARBA00012438"/>
    </source>
</evidence>
<dbReference type="SUPFAM" id="SSF47384">
    <property type="entry name" value="Homodimeric domain of signal transducing histidine kinase"/>
    <property type="match status" value="1"/>
</dbReference>
<dbReference type="PROSITE" id="PS51257">
    <property type="entry name" value="PROKAR_LIPOPROTEIN"/>
    <property type="match status" value="1"/>
</dbReference>
<evidence type="ECO:0000256" key="5">
    <source>
        <dbReference type="ARBA" id="ARBA00022519"/>
    </source>
</evidence>
<dbReference type="NCBIfam" id="NF008318">
    <property type="entry name" value="PRK11107.1"/>
    <property type="match status" value="1"/>
</dbReference>
<name>A0ABN0STU6_9GAMM</name>
<dbReference type="InterPro" id="IPR003660">
    <property type="entry name" value="HAMP_dom"/>
</dbReference>
<evidence type="ECO:0000259" key="19">
    <source>
        <dbReference type="PROSITE" id="PS50109"/>
    </source>
</evidence>
<dbReference type="CDD" id="cd16922">
    <property type="entry name" value="HATPase_EvgS-ArcB-TorS-like"/>
    <property type="match status" value="1"/>
</dbReference>
<feature type="transmembrane region" description="Helical" evidence="18">
    <location>
        <begin position="6"/>
        <end position="30"/>
    </location>
</feature>
<dbReference type="Pfam" id="PF00072">
    <property type="entry name" value="Response_reg"/>
    <property type="match status" value="1"/>
</dbReference>
<dbReference type="SUPFAM" id="SSF52172">
    <property type="entry name" value="CheY-like"/>
    <property type="match status" value="2"/>
</dbReference>
<evidence type="ECO:0000256" key="9">
    <source>
        <dbReference type="ARBA" id="ARBA00022741"/>
    </source>
</evidence>
<dbReference type="InterPro" id="IPR036641">
    <property type="entry name" value="HPT_dom_sf"/>
</dbReference>
<keyword evidence="11" id="KW-0067">ATP-binding</keyword>
<dbReference type="InterPro" id="IPR004358">
    <property type="entry name" value="Sig_transdc_His_kin-like_C"/>
</dbReference>
<feature type="coiled-coil region" evidence="17">
    <location>
        <begin position="252"/>
        <end position="279"/>
    </location>
</feature>
<dbReference type="PANTHER" id="PTHR45339">
    <property type="entry name" value="HYBRID SIGNAL TRANSDUCTION HISTIDINE KINASE J"/>
    <property type="match status" value="1"/>
</dbReference>
<dbReference type="InterPro" id="IPR036890">
    <property type="entry name" value="HATPase_C_sf"/>
</dbReference>
<evidence type="ECO:0000256" key="15">
    <source>
        <dbReference type="PROSITE-ProRule" id="PRU00110"/>
    </source>
</evidence>
<comment type="subcellular location">
    <subcellularLocation>
        <location evidence="2">Cell inner membrane</location>
        <topology evidence="2">Multi-pass membrane protein</topology>
    </subcellularLocation>
</comment>
<evidence type="ECO:0000256" key="1">
    <source>
        <dbReference type="ARBA" id="ARBA00000085"/>
    </source>
</evidence>
<evidence type="ECO:0000256" key="12">
    <source>
        <dbReference type="ARBA" id="ARBA00022989"/>
    </source>
</evidence>
<keyword evidence="6 16" id="KW-0597">Phosphoprotein</keyword>
<evidence type="ECO:0000256" key="6">
    <source>
        <dbReference type="ARBA" id="ARBA00022553"/>
    </source>
</evidence>
<dbReference type="RefSeq" id="WP_343985410.1">
    <property type="nucleotide sequence ID" value="NZ_BAAAFM010000001.1"/>
</dbReference>
<sequence>MKNWGISRRILSLAITPTLLACLLLGFVFINNHIEDSEESLISRGKTIATHLALASEYGIITLDNSTLQEMAQAARDNDKELLAVAIYDQNNRILTSVGAAEFLSTMSINSPHDLTKIGAQTSLMRYARMEKHDNGMLFHAPILSKFPEDHESWRTNVKNNTEILGYVSVLMSKDFSLLSRYSTIFTTVLISLLGLLIGGYLARRMSSSVTEPIVSMAKGVDKIKDGRLDTRISSNASAELKTLQDGINLMAETMEHNQEEMQQAVDQATEDLRETLETLEVNNLELDIARRQAVEASRIKTEFLANMSHEIRTPMNGVIGFTDLLLKTELNNKQKDFLFDIKRSASGLLSIIDDILDYSKIEAGKMSFERYPFDLRECVDDVFKILGPNASKKGIELVSLIYSDVPKALLGDPIRIKQIITNLLNNAVKFTKSGSVELYAEVESEGKKGLKLKIEVKDSGIGLTREQQNNLFKAFSQADSSTTREFGGTGLGLVISKSLVEKMGGNIGVNSTEGEGSTFWFTLQCERAESLPEDGITGEFLAAKSVLVFDPHPATRLSLTQMLEDWQMQVRSFEKIDDLMTEVDLYTQSGKNVDLIIIGGQRFRRRMQRIEHICEIVNSQLKCPVITFTTSSDVDFLEHLSSLGVSRAMEKPITYRALYNSLIELLHSSKPRKAETFTAPSPAPQDVSKLKNSYVLAVDDNPANLRLVATLLQDLNIKVDTAESGMQAVSLSKDKVYDAILMDIQMPEMNGLEATRTIRANATNQATPIIALTAHAMANEREILLDSGMDDYMTKPVSEQDLVNVLLKWTQADVTLNTNNQEHKSEPLDKEKTLDWELSLKLANNKEDLAKDMLKMMVDSNHETGRVIHAAYQAQNFDELLQQIHKLHGASCYVGTPRLKSLSSQYETKLKKQQYNLLDDLHSELLQELKAINDVAKPYIENIANSES</sequence>
<keyword evidence="13" id="KW-0902">Two-component regulatory system</keyword>
<dbReference type="EMBL" id="BAAAFM010000001">
    <property type="protein sequence ID" value="GAA0198634.1"/>
    <property type="molecule type" value="Genomic_DNA"/>
</dbReference>
<dbReference type="PROSITE" id="PS50894">
    <property type="entry name" value="HPT"/>
    <property type="match status" value="1"/>
</dbReference>
<keyword evidence="9" id="KW-0547">Nucleotide-binding</keyword>
<dbReference type="InterPro" id="IPR036097">
    <property type="entry name" value="HisK_dim/P_sf"/>
</dbReference>
<evidence type="ECO:0000256" key="13">
    <source>
        <dbReference type="ARBA" id="ARBA00023012"/>
    </source>
</evidence>
<dbReference type="PANTHER" id="PTHR45339:SF1">
    <property type="entry name" value="HYBRID SIGNAL TRANSDUCTION HISTIDINE KINASE J"/>
    <property type="match status" value="1"/>
</dbReference>
<dbReference type="SMART" id="SM00448">
    <property type="entry name" value="REC"/>
    <property type="match status" value="2"/>
</dbReference>
<evidence type="ECO:0000313" key="23">
    <source>
        <dbReference type="EMBL" id="GAA0198634.1"/>
    </source>
</evidence>
<evidence type="ECO:0000256" key="16">
    <source>
        <dbReference type="PROSITE-ProRule" id="PRU00169"/>
    </source>
</evidence>
<dbReference type="Pfam" id="PF01627">
    <property type="entry name" value="Hpt"/>
    <property type="match status" value="1"/>
</dbReference>
<dbReference type="InterPro" id="IPR003594">
    <property type="entry name" value="HATPase_dom"/>
</dbReference>
<feature type="modified residue" description="Phosphohistidine" evidence="15">
    <location>
        <position position="886"/>
    </location>
</feature>
<dbReference type="GO" id="GO:0016301">
    <property type="term" value="F:kinase activity"/>
    <property type="evidence" value="ECO:0007669"/>
    <property type="project" value="UniProtKB-KW"/>
</dbReference>
<proteinExistence type="predicted"/>
<dbReference type="SUPFAM" id="SSF55874">
    <property type="entry name" value="ATPase domain of HSP90 chaperone/DNA topoisomerase II/histidine kinase"/>
    <property type="match status" value="1"/>
</dbReference>
<keyword evidence="12 18" id="KW-1133">Transmembrane helix</keyword>
<comment type="caution">
    <text evidence="23">The sequence shown here is derived from an EMBL/GenBank/DDBJ whole genome shotgun (WGS) entry which is preliminary data.</text>
</comment>
<feature type="domain" description="Response regulatory" evidence="20">
    <location>
        <begin position="695"/>
        <end position="811"/>
    </location>
</feature>
<keyword evidence="8 18" id="KW-0812">Transmembrane</keyword>